<feature type="compositionally biased region" description="Basic residues" evidence="1">
    <location>
        <begin position="48"/>
        <end position="61"/>
    </location>
</feature>
<gene>
    <name evidence="3" type="ORF">NR989_04295</name>
</gene>
<keyword evidence="4" id="KW-1185">Reference proteome</keyword>
<proteinExistence type="predicted"/>
<sequence>MNKITKMMGMVVLTGALTGASAIALADSGYEHKPGMSKHGEHSFWDKKSHHKGHHCSKKGHKADVSPEKRQAMMQLKIENKLERLTAKLDLTPKQQVKIREILKDKQLKKQQMRKETRMQIDQVLTVEQRQKLPGHKPG</sequence>
<reference evidence="3 4" key="1">
    <citation type="submission" date="2022-06" db="EMBL/GenBank/DDBJ databases">
        <title>Thiomicrohabdus sp. nov, an obligately chemolithoautotrophic, sulfur-oxidizing bacterium isolated from beach of Guanyin Mountain. Amoy.</title>
        <authorList>
            <person name="Zhu H."/>
        </authorList>
    </citation>
    <scope>NUCLEOTIDE SEQUENCE [LARGE SCALE GENOMIC DNA]</scope>
    <source>
        <strain evidence="3 4">XGS-01</strain>
    </source>
</reference>
<dbReference type="EMBL" id="CP102381">
    <property type="protein sequence ID" value="WEJ63477.1"/>
    <property type="molecule type" value="Genomic_DNA"/>
</dbReference>
<protein>
    <submittedName>
        <fullName evidence="3">Uncharacterized protein</fullName>
    </submittedName>
</protein>
<feature type="chain" id="PRO_5045740774" evidence="2">
    <location>
        <begin position="27"/>
        <end position="139"/>
    </location>
</feature>
<dbReference type="RefSeq" id="WP_275595734.1">
    <property type="nucleotide sequence ID" value="NZ_CP102381.1"/>
</dbReference>
<feature type="compositionally biased region" description="Basic and acidic residues" evidence="1">
    <location>
        <begin position="34"/>
        <end position="47"/>
    </location>
</feature>
<keyword evidence="2" id="KW-0732">Signal</keyword>
<feature type="region of interest" description="Disordered" evidence="1">
    <location>
        <begin position="34"/>
        <end position="67"/>
    </location>
</feature>
<evidence type="ECO:0000256" key="2">
    <source>
        <dbReference type="SAM" id="SignalP"/>
    </source>
</evidence>
<evidence type="ECO:0000256" key="1">
    <source>
        <dbReference type="SAM" id="MobiDB-lite"/>
    </source>
</evidence>
<evidence type="ECO:0000313" key="4">
    <source>
        <dbReference type="Proteomes" id="UP001222275"/>
    </source>
</evidence>
<feature type="signal peptide" evidence="2">
    <location>
        <begin position="1"/>
        <end position="26"/>
    </location>
</feature>
<accession>A0ABY8CDB7</accession>
<name>A0ABY8CDB7_9GAMM</name>
<dbReference type="Proteomes" id="UP001222275">
    <property type="component" value="Chromosome"/>
</dbReference>
<organism evidence="3 4">
    <name type="scientific">Thiomicrorhabdus lithotrophica</name>
    <dbReference type="NCBI Taxonomy" id="2949997"/>
    <lineage>
        <taxon>Bacteria</taxon>
        <taxon>Pseudomonadati</taxon>
        <taxon>Pseudomonadota</taxon>
        <taxon>Gammaproteobacteria</taxon>
        <taxon>Thiotrichales</taxon>
        <taxon>Piscirickettsiaceae</taxon>
        <taxon>Thiomicrorhabdus</taxon>
    </lineage>
</organism>
<evidence type="ECO:0000313" key="3">
    <source>
        <dbReference type="EMBL" id="WEJ63477.1"/>
    </source>
</evidence>